<dbReference type="Proteomes" id="UP000831113">
    <property type="component" value="Chromosome"/>
</dbReference>
<evidence type="ECO:0000313" key="3">
    <source>
        <dbReference type="Proteomes" id="UP000831113"/>
    </source>
</evidence>
<protein>
    <submittedName>
        <fullName evidence="2">DUF1016 N-terminal domain-containing protein</fullName>
    </submittedName>
</protein>
<proteinExistence type="predicted"/>
<evidence type="ECO:0000259" key="1">
    <source>
        <dbReference type="Pfam" id="PF17761"/>
    </source>
</evidence>
<organism evidence="2 3">
    <name type="scientific">Hymenobacter tibetensis</name>
    <dbReference type="NCBI Taxonomy" id="497967"/>
    <lineage>
        <taxon>Bacteria</taxon>
        <taxon>Pseudomonadati</taxon>
        <taxon>Bacteroidota</taxon>
        <taxon>Cytophagia</taxon>
        <taxon>Cytophagales</taxon>
        <taxon>Hymenobacteraceae</taxon>
        <taxon>Hymenobacter</taxon>
    </lineage>
</organism>
<sequence>MPTVSLPADYTKFLAELKTHIGDAQVRAALAVNSELVQLYWRIGHQILQHQRQQGWGAKVIEQLPQDLRHEFPEASGFSSRNLKYMRAFAQAWPDALIVQQLVAQIPWGYNVGLLDKVADPAERAWYVHQTIEQGWSRNVLAAQEESGLYHRQGRAVSNFDRTLPMPQSELTQQLLKNPCSTFSPWAPRPRSET</sequence>
<dbReference type="InterPro" id="IPR053148">
    <property type="entry name" value="PD-DEXK-like_domain"/>
</dbReference>
<gene>
    <name evidence="2" type="ORF">MTX78_19720</name>
</gene>
<evidence type="ECO:0000313" key="2">
    <source>
        <dbReference type="EMBL" id="UOG74334.1"/>
    </source>
</evidence>
<dbReference type="EMBL" id="CP094669">
    <property type="protein sequence ID" value="UOG74334.1"/>
    <property type="molecule type" value="Genomic_DNA"/>
</dbReference>
<feature type="domain" description="YhcG N-terminal" evidence="1">
    <location>
        <begin position="16"/>
        <end position="152"/>
    </location>
</feature>
<accession>A0ABY4CXT6</accession>
<name>A0ABY4CXT6_9BACT</name>
<dbReference type="RefSeq" id="WP_243797646.1">
    <property type="nucleotide sequence ID" value="NZ_CP094669.1"/>
</dbReference>
<dbReference type="PANTHER" id="PTHR30547">
    <property type="entry name" value="UNCHARACTERIZED PROTEIN YHCG-RELATED"/>
    <property type="match status" value="1"/>
</dbReference>
<reference evidence="2 3" key="1">
    <citation type="submission" date="2022-03" db="EMBL/GenBank/DDBJ databases">
        <title>Hymenobactersp. isolated from the air.</title>
        <authorList>
            <person name="Won M."/>
            <person name="Kwon S.-W."/>
        </authorList>
    </citation>
    <scope>NUCLEOTIDE SEQUENCE [LARGE SCALE GENOMIC DNA]</scope>
    <source>
        <strain evidence="2 3">KACC 21982</strain>
    </source>
</reference>
<dbReference type="InterPro" id="IPR041527">
    <property type="entry name" value="YhcG_N"/>
</dbReference>
<dbReference type="PANTHER" id="PTHR30547:SF0">
    <property type="entry name" value="BLR8175 PROTEIN"/>
    <property type="match status" value="1"/>
</dbReference>
<dbReference type="Pfam" id="PF17761">
    <property type="entry name" value="DUF1016_N"/>
    <property type="match status" value="1"/>
</dbReference>
<keyword evidence="3" id="KW-1185">Reference proteome</keyword>